<sequence>MGGPQQYTLVRIEDVASASASATRQEDEQCRVLSSRGTSWLREPQGSSGCTEHSRTRTKGPSHRCRPRWRQEVDRREEQHGWVHHCSKVAGLEEPRLWAERPRPVVAGARQPSAKVVIGSGDPGTCSLKARDQPHGFKDTTPVSCLRA</sequence>
<evidence type="ECO:0000313" key="2">
    <source>
        <dbReference type="EMBL" id="PKI61208.1"/>
    </source>
</evidence>
<accession>A0A2I0JXY8</accession>
<comment type="caution">
    <text evidence="2">The sequence shown here is derived from an EMBL/GenBank/DDBJ whole genome shotgun (WGS) entry which is preliminary data.</text>
</comment>
<evidence type="ECO:0000313" key="3">
    <source>
        <dbReference type="Proteomes" id="UP000233551"/>
    </source>
</evidence>
<organism evidence="2 3">
    <name type="scientific">Punica granatum</name>
    <name type="common">Pomegranate</name>
    <dbReference type="NCBI Taxonomy" id="22663"/>
    <lineage>
        <taxon>Eukaryota</taxon>
        <taxon>Viridiplantae</taxon>
        <taxon>Streptophyta</taxon>
        <taxon>Embryophyta</taxon>
        <taxon>Tracheophyta</taxon>
        <taxon>Spermatophyta</taxon>
        <taxon>Magnoliopsida</taxon>
        <taxon>eudicotyledons</taxon>
        <taxon>Gunneridae</taxon>
        <taxon>Pentapetalae</taxon>
        <taxon>rosids</taxon>
        <taxon>malvids</taxon>
        <taxon>Myrtales</taxon>
        <taxon>Lythraceae</taxon>
        <taxon>Punica</taxon>
    </lineage>
</organism>
<feature type="compositionally biased region" description="Basic and acidic residues" evidence="1">
    <location>
        <begin position="129"/>
        <end position="138"/>
    </location>
</feature>
<reference evidence="2 3" key="1">
    <citation type="submission" date="2017-11" db="EMBL/GenBank/DDBJ databases">
        <title>De-novo sequencing of pomegranate (Punica granatum L.) genome.</title>
        <authorList>
            <person name="Akparov Z."/>
            <person name="Amiraslanov A."/>
            <person name="Hajiyeva S."/>
            <person name="Abbasov M."/>
            <person name="Kaur K."/>
            <person name="Hamwieh A."/>
            <person name="Solovyev V."/>
            <person name="Salamov A."/>
            <person name="Braich B."/>
            <person name="Kosarev P."/>
            <person name="Mahmoud A."/>
            <person name="Hajiyev E."/>
            <person name="Babayeva S."/>
            <person name="Izzatullayeva V."/>
            <person name="Mammadov A."/>
            <person name="Mammadov A."/>
            <person name="Sharifova S."/>
            <person name="Ojaghi J."/>
            <person name="Eynullazada K."/>
            <person name="Bayramov B."/>
            <person name="Abdulazimova A."/>
            <person name="Shahmuradov I."/>
        </authorList>
    </citation>
    <scope>NUCLEOTIDE SEQUENCE [LARGE SCALE GENOMIC DNA]</scope>
    <source>
        <strain evidence="3">cv. AG2017</strain>
        <tissue evidence="2">Leaf</tissue>
    </source>
</reference>
<keyword evidence="3" id="KW-1185">Reference proteome</keyword>
<gene>
    <name evidence="2" type="ORF">CRG98_018399</name>
</gene>
<feature type="compositionally biased region" description="Basic residues" evidence="1">
    <location>
        <begin position="56"/>
        <end position="66"/>
    </location>
</feature>
<protein>
    <submittedName>
        <fullName evidence="2">Uncharacterized protein</fullName>
    </submittedName>
</protein>
<dbReference type="AlphaFoldDB" id="A0A2I0JXY8"/>
<feature type="region of interest" description="Disordered" evidence="1">
    <location>
        <begin position="116"/>
        <end position="148"/>
    </location>
</feature>
<evidence type="ECO:0000256" key="1">
    <source>
        <dbReference type="SAM" id="MobiDB-lite"/>
    </source>
</evidence>
<name>A0A2I0JXY8_PUNGR</name>
<proteinExistence type="predicted"/>
<feature type="region of interest" description="Disordered" evidence="1">
    <location>
        <begin position="17"/>
        <end position="66"/>
    </location>
</feature>
<dbReference type="EMBL" id="PGOL01001068">
    <property type="protein sequence ID" value="PKI61208.1"/>
    <property type="molecule type" value="Genomic_DNA"/>
</dbReference>
<dbReference type="Proteomes" id="UP000233551">
    <property type="component" value="Unassembled WGS sequence"/>
</dbReference>